<name>A0A7X3K5I9_9BURK</name>
<dbReference type="GO" id="GO:0015144">
    <property type="term" value="F:carbohydrate transmembrane transporter activity"/>
    <property type="evidence" value="ECO:0007669"/>
    <property type="project" value="TreeGrafter"/>
</dbReference>
<keyword evidence="7" id="KW-0626">Porin</keyword>
<comment type="caution">
    <text evidence="11">The sequence shown here is derived from an EMBL/GenBank/DDBJ whole genome shotgun (WGS) entry which is preliminary data.</text>
</comment>
<keyword evidence="8" id="KW-0472">Membrane</keyword>
<keyword evidence="10" id="KW-0732">Signal</keyword>
<dbReference type="GO" id="GO:0046930">
    <property type="term" value="C:pore complex"/>
    <property type="evidence" value="ECO:0007669"/>
    <property type="project" value="UniProtKB-KW"/>
</dbReference>
<reference evidence="11 12" key="1">
    <citation type="submission" date="2019-12" db="EMBL/GenBank/DDBJ databases">
        <authorList>
            <person name="Li C."/>
            <person name="Zhao J."/>
        </authorList>
    </citation>
    <scope>NUCLEOTIDE SEQUENCE [LARGE SCALE GENOMIC DNA]</scope>
    <source>
        <strain evidence="11 12">NEAU-DD11</strain>
    </source>
</reference>
<dbReference type="InterPro" id="IPR050286">
    <property type="entry name" value="G_neg_Bact_CarbUptk_Porin"/>
</dbReference>
<evidence type="ECO:0000313" key="11">
    <source>
        <dbReference type="EMBL" id="MVW58773.1"/>
    </source>
</evidence>
<dbReference type="GO" id="GO:0015288">
    <property type="term" value="F:porin activity"/>
    <property type="evidence" value="ECO:0007669"/>
    <property type="project" value="UniProtKB-KW"/>
</dbReference>
<dbReference type="SUPFAM" id="SSF56935">
    <property type="entry name" value="Porins"/>
    <property type="match status" value="1"/>
</dbReference>
<dbReference type="RefSeq" id="WP_160406848.1">
    <property type="nucleotide sequence ID" value="NZ_WSES01000001.1"/>
</dbReference>
<dbReference type="InterPro" id="IPR003192">
    <property type="entry name" value="Porin_LamB"/>
</dbReference>
<evidence type="ECO:0000256" key="6">
    <source>
        <dbReference type="ARBA" id="ARBA00023065"/>
    </source>
</evidence>
<keyword evidence="9" id="KW-0998">Cell outer membrane</keyword>
<organism evidence="11 12">
    <name type="scientific">Massilia cellulosiltytica</name>
    <dbReference type="NCBI Taxonomy" id="2683234"/>
    <lineage>
        <taxon>Bacteria</taxon>
        <taxon>Pseudomonadati</taxon>
        <taxon>Pseudomonadota</taxon>
        <taxon>Betaproteobacteria</taxon>
        <taxon>Burkholderiales</taxon>
        <taxon>Oxalobacteraceae</taxon>
        <taxon>Telluria group</taxon>
        <taxon>Massilia</taxon>
    </lineage>
</organism>
<dbReference type="GO" id="GO:0015774">
    <property type="term" value="P:polysaccharide transport"/>
    <property type="evidence" value="ECO:0007669"/>
    <property type="project" value="TreeGrafter"/>
</dbReference>
<evidence type="ECO:0000256" key="3">
    <source>
        <dbReference type="ARBA" id="ARBA00022448"/>
    </source>
</evidence>
<sequence length="408" mass="43661">MRMPTIAPALLALAFCFPASAADVQNYLRANAAANSEGGGQTCFGLAGAGAKYRLGNECGVYGEMLLGQHLVQGDAGEDVKAYAMLNLGNAAASNNARRPQGGWKIGLPQAYLAIEHVSGLGDAALWIGRRYYKREGANVNDFLYWNPSGMGVGIEDVPLGPMKFSYAYLHDDQQTMPIMRVGDTANRHDFQLRGVPVNPGGTLEFGLALIRSDGTPGHHGGSMVTVQHRQKILGGAGDNRLAVQWGTGAGTDNGATGDITSGDDVHRLRIIDSWYAQVTRRFGGELVAVWQRDTAHDAAKAKTWASAGGRMSYALSDKIKLLADIGHDRVAPQNGDVRRLTKVTGAVALMSKPGYFDRPELRLFVTHARWNEAARAAARTNDPLAANGIFGTTLSGFTVGVTFENCW</sequence>
<dbReference type="Pfam" id="PF02264">
    <property type="entry name" value="LamB"/>
    <property type="match status" value="1"/>
</dbReference>
<keyword evidence="4" id="KW-1134">Transmembrane beta strand</keyword>
<dbReference type="EMBL" id="WSES01000001">
    <property type="protein sequence ID" value="MVW58773.1"/>
    <property type="molecule type" value="Genomic_DNA"/>
</dbReference>
<keyword evidence="5" id="KW-0812">Transmembrane</keyword>
<evidence type="ECO:0000256" key="10">
    <source>
        <dbReference type="SAM" id="SignalP"/>
    </source>
</evidence>
<keyword evidence="12" id="KW-1185">Reference proteome</keyword>
<dbReference type="InterPro" id="IPR036998">
    <property type="entry name" value="Porin_LamB_sf"/>
</dbReference>
<dbReference type="PANTHER" id="PTHR38762:SF1">
    <property type="entry name" value="CRYPTIC OUTER MEMBRANE PORIN BGLH-RELATED"/>
    <property type="match status" value="1"/>
</dbReference>
<protein>
    <submittedName>
        <fullName evidence="11">Carbohydrate porin</fullName>
    </submittedName>
</protein>
<dbReference type="Proteomes" id="UP000443353">
    <property type="component" value="Unassembled WGS sequence"/>
</dbReference>
<comment type="similarity">
    <text evidence="2">Belongs to the porin LamB (TC 1.B.3) family.</text>
</comment>
<evidence type="ECO:0000256" key="8">
    <source>
        <dbReference type="ARBA" id="ARBA00023136"/>
    </source>
</evidence>
<dbReference type="AlphaFoldDB" id="A0A7X3K5I9"/>
<evidence type="ECO:0000256" key="9">
    <source>
        <dbReference type="ARBA" id="ARBA00023237"/>
    </source>
</evidence>
<dbReference type="GO" id="GO:0009279">
    <property type="term" value="C:cell outer membrane"/>
    <property type="evidence" value="ECO:0007669"/>
    <property type="project" value="UniProtKB-SubCell"/>
</dbReference>
<evidence type="ECO:0000256" key="2">
    <source>
        <dbReference type="ARBA" id="ARBA00007055"/>
    </source>
</evidence>
<dbReference type="PANTHER" id="PTHR38762">
    <property type="entry name" value="CRYPTIC OUTER MEMBRANE PORIN BGLH-RELATED"/>
    <property type="match status" value="1"/>
</dbReference>
<feature type="chain" id="PRO_5030977212" evidence="10">
    <location>
        <begin position="22"/>
        <end position="408"/>
    </location>
</feature>
<evidence type="ECO:0000256" key="5">
    <source>
        <dbReference type="ARBA" id="ARBA00022692"/>
    </source>
</evidence>
<proteinExistence type="inferred from homology"/>
<evidence type="ECO:0000256" key="1">
    <source>
        <dbReference type="ARBA" id="ARBA00004571"/>
    </source>
</evidence>
<accession>A0A7X3K5I9</accession>
<evidence type="ECO:0000256" key="4">
    <source>
        <dbReference type="ARBA" id="ARBA00022452"/>
    </source>
</evidence>
<keyword evidence="6" id="KW-0406">Ion transport</keyword>
<dbReference type="Gene3D" id="2.40.170.10">
    <property type="entry name" value="Porin, LamB type"/>
    <property type="match status" value="1"/>
</dbReference>
<dbReference type="GO" id="GO:0006811">
    <property type="term" value="P:monoatomic ion transport"/>
    <property type="evidence" value="ECO:0007669"/>
    <property type="project" value="UniProtKB-KW"/>
</dbReference>
<feature type="signal peptide" evidence="10">
    <location>
        <begin position="1"/>
        <end position="21"/>
    </location>
</feature>
<evidence type="ECO:0000313" key="12">
    <source>
        <dbReference type="Proteomes" id="UP000443353"/>
    </source>
</evidence>
<evidence type="ECO:0000256" key="7">
    <source>
        <dbReference type="ARBA" id="ARBA00023114"/>
    </source>
</evidence>
<comment type="subcellular location">
    <subcellularLocation>
        <location evidence="1">Cell outer membrane</location>
        <topology evidence="1">Multi-pass membrane protein</topology>
    </subcellularLocation>
</comment>
<gene>
    <name evidence="11" type="ORF">GPY61_02400</name>
</gene>
<keyword evidence="3" id="KW-0813">Transport</keyword>